<evidence type="ECO:0000256" key="6">
    <source>
        <dbReference type="ARBA" id="ARBA00022989"/>
    </source>
</evidence>
<dbReference type="Gene3D" id="1.20.1530.20">
    <property type="match status" value="1"/>
</dbReference>
<gene>
    <name evidence="9" type="ORF">WKW80_23170</name>
</gene>
<comment type="subcellular location">
    <subcellularLocation>
        <location evidence="1">Cell membrane</location>
        <topology evidence="1">Multi-pass membrane protein</topology>
    </subcellularLocation>
</comment>
<keyword evidence="10" id="KW-1185">Reference proteome</keyword>
<evidence type="ECO:0000256" key="1">
    <source>
        <dbReference type="ARBA" id="ARBA00004651"/>
    </source>
</evidence>
<dbReference type="Proteomes" id="UP001363010">
    <property type="component" value="Unassembled WGS sequence"/>
</dbReference>
<feature type="transmembrane region" description="Helical" evidence="8">
    <location>
        <begin position="33"/>
        <end position="52"/>
    </location>
</feature>
<proteinExistence type="inferred from homology"/>
<dbReference type="InterPro" id="IPR004776">
    <property type="entry name" value="Mem_transp_PIN-like"/>
</dbReference>
<comment type="caution">
    <text evidence="9">The sequence shown here is derived from an EMBL/GenBank/DDBJ whole genome shotgun (WGS) entry which is preliminary data.</text>
</comment>
<feature type="transmembrane region" description="Helical" evidence="8">
    <location>
        <begin position="64"/>
        <end position="84"/>
    </location>
</feature>
<evidence type="ECO:0000313" key="10">
    <source>
        <dbReference type="Proteomes" id="UP001363010"/>
    </source>
</evidence>
<name>A0ABU8W4B3_9BURK</name>
<keyword evidence="3" id="KW-0813">Transport</keyword>
<keyword evidence="6 8" id="KW-1133">Transmembrane helix</keyword>
<accession>A0ABU8W4B3</accession>
<sequence length="328" mass="33557">MAAIFAVTLPFFALVLAGYLAIRWDLFPIEAIPGLNVFVLLFALPCMLYKFASMTPIVRLLDPSIVLTYLGAAGLMVALTVAAARRGHTGWNDAAFGALVGSFPNSGFMGVPLLVALLGAAAAGPAIVALAVDMVFTSSLCIALSQLGAAGEHGAQRAALQGLKGMLKNPLPWSILLGCLATASGKQLPAPVFHAIDLMAGSASPAALFTIGTVLARNRALMARAAGSQARSDPVANRPTGTLQLVACKVIAHPAIVLALGTLAKSLGAPLERSSLVVLVLTAALPSASNVPMLAERFGADAGRIASVVLNTTVIAFLTFPLAVALMK</sequence>
<reference evidence="9 10" key="1">
    <citation type="submission" date="2024-03" db="EMBL/GenBank/DDBJ databases">
        <title>Novel species of the genus Variovorax.</title>
        <authorList>
            <person name="Liu Q."/>
            <person name="Xin Y.-H."/>
        </authorList>
    </citation>
    <scope>NUCLEOTIDE SEQUENCE [LARGE SCALE GENOMIC DNA]</scope>
    <source>
        <strain evidence="9 10">KACC 18501</strain>
    </source>
</reference>
<evidence type="ECO:0000256" key="4">
    <source>
        <dbReference type="ARBA" id="ARBA00022475"/>
    </source>
</evidence>
<evidence type="ECO:0000256" key="3">
    <source>
        <dbReference type="ARBA" id="ARBA00022448"/>
    </source>
</evidence>
<evidence type="ECO:0000256" key="8">
    <source>
        <dbReference type="SAM" id="Phobius"/>
    </source>
</evidence>
<dbReference type="PANTHER" id="PTHR36838:SF1">
    <property type="entry name" value="SLR1864 PROTEIN"/>
    <property type="match status" value="1"/>
</dbReference>
<evidence type="ECO:0000313" key="9">
    <source>
        <dbReference type="EMBL" id="MEJ8824894.1"/>
    </source>
</evidence>
<dbReference type="InterPro" id="IPR038770">
    <property type="entry name" value="Na+/solute_symporter_sf"/>
</dbReference>
<dbReference type="RefSeq" id="WP_340365917.1">
    <property type="nucleotide sequence ID" value="NZ_JBBKZV010000017.1"/>
</dbReference>
<evidence type="ECO:0000256" key="5">
    <source>
        <dbReference type="ARBA" id="ARBA00022692"/>
    </source>
</evidence>
<dbReference type="EMBL" id="JBBKZV010000017">
    <property type="protein sequence ID" value="MEJ8824894.1"/>
    <property type="molecule type" value="Genomic_DNA"/>
</dbReference>
<feature type="transmembrane region" description="Helical" evidence="8">
    <location>
        <begin position="305"/>
        <end position="327"/>
    </location>
</feature>
<dbReference type="PANTHER" id="PTHR36838">
    <property type="entry name" value="AUXIN EFFLUX CARRIER FAMILY PROTEIN"/>
    <property type="match status" value="1"/>
</dbReference>
<feature type="transmembrane region" description="Helical" evidence="8">
    <location>
        <begin position="113"/>
        <end position="136"/>
    </location>
</feature>
<keyword evidence="4" id="KW-1003">Cell membrane</keyword>
<evidence type="ECO:0000256" key="2">
    <source>
        <dbReference type="ARBA" id="ARBA00010145"/>
    </source>
</evidence>
<keyword evidence="5 8" id="KW-0812">Transmembrane</keyword>
<keyword evidence="7 8" id="KW-0472">Membrane</keyword>
<protein>
    <submittedName>
        <fullName evidence="9">AEC family transporter</fullName>
    </submittedName>
</protein>
<organism evidence="9 10">
    <name type="scientific">Variovorax humicola</name>
    <dbReference type="NCBI Taxonomy" id="1769758"/>
    <lineage>
        <taxon>Bacteria</taxon>
        <taxon>Pseudomonadati</taxon>
        <taxon>Pseudomonadota</taxon>
        <taxon>Betaproteobacteria</taxon>
        <taxon>Burkholderiales</taxon>
        <taxon>Comamonadaceae</taxon>
        <taxon>Variovorax</taxon>
    </lineage>
</organism>
<comment type="similarity">
    <text evidence="2">Belongs to the auxin efflux carrier (TC 2.A.69) family.</text>
</comment>
<dbReference type="Pfam" id="PF03547">
    <property type="entry name" value="Mem_trans"/>
    <property type="match status" value="1"/>
</dbReference>
<evidence type="ECO:0000256" key="7">
    <source>
        <dbReference type="ARBA" id="ARBA00023136"/>
    </source>
</evidence>